<gene>
    <name evidence="1" type="ORF">ENP47_05320</name>
</gene>
<name>A0A7C2B722_THERO</name>
<proteinExistence type="predicted"/>
<dbReference type="AlphaFoldDB" id="A0A7C2B722"/>
<organism evidence="1">
    <name type="scientific">Thermomicrobium roseum</name>
    <dbReference type="NCBI Taxonomy" id="500"/>
    <lineage>
        <taxon>Bacteria</taxon>
        <taxon>Pseudomonadati</taxon>
        <taxon>Thermomicrobiota</taxon>
        <taxon>Thermomicrobia</taxon>
        <taxon>Thermomicrobiales</taxon>
        <taxon>Thermomicrobiaceae</taxon>
        <taxon>Thermomicrobium</taxon>
    </lineage>
</organism>
<accession>A0A7C2B722</accession>
<sequence length="168" mass="19018">MWLIVPLIFVLSWRTTRRFGQAFNETVAWVVGYFATAGVLWLTDFGGLDLVDTRPNSPGALIAVMGGFVGMFVSRWRWKRRGGHREPRRDWLKELARGAGRLSATRGTRGVPTAPARGGQVTTDDFVTATGRMLGRVAAQVFVPELRRRNRWLRALRALVAEPKRERR</sequence>
<evidence type="ECO:0000313" key="1">
    <source>
        <dbReference type="EMBL" id="HEF65001.1"/>
    </source>
</evidence>
<reference evidence="1" key="1">
    <citation type="journal article" date="2020" name="mSystems">
        <title>Genome- and Community-Level Interaction Insights into Carbon Utilization and Element Cycling Functions of Hydrothermarchaeota in Hydrothermal Sediment.</title>
        <authorList>
            <person name="Zhou Z."/>
            <person name="Liu Y."/>
            <person name="Xu W."/>
            <person name="Pan J."/>
            <person name="Luo Z.H."/>
            <person name="Li M."/>
        </authorList>
    </citation>
    <scope>NUCLEOTIDE SEQUENCE [LARGE SCALE GENOMIC DNA]</scope>
    <source>
        <strain evidence="1">SpSt-222</strain>
    </source>
</reference>
<comment type="caution">
    <text evidence="1">The sequence shown here is derived from an EMBL/GenBank/DDBJ whole genome shotgun (WGS) entry which is preliminary data.</text>
</comment>
<protein>
    <submittedName>
        <fullName evidence="1">Uncharacterized protein</fullName>
    </submittedName>
</protein>
<dbReference type="EMBL" id="DSJL01000010">
    <property type="protein sequence ID" value="HEF65001.1"/>
    <property type="molecule type" value="Genomic_DNA"/>
</dbReference>